<evidence type="ECO:0000313" key="5">
    <source>
        <dbReference type="Proteomes" id="UP000320672"/>
    </source>
</evidence>
<reference evidence="4 5" key="1">
    <citation type="submission" date="2019-02" db="EMBL/GenBank/DDBJ databases">
        <title>Deep-cultivation of Planctomycetes and their phenomic and genomic characterization uncovers novel biology.</title>
        <authorList>
            <person name="Wiegand S."/>
            <person name="Jogler M."/>
            <person name="Boedeker C."/>
            <person name="Pinto D."/>
            <person name="Vollmers J."/>
            <person name="Rivas-Marin E."/>
            <person name="Kohn T."/>
            <person name="Peeters S.H."/>
            <person name="Heuer A."/>
            <person name="Rast P."/>
            <person name="Oberbeckmann S."/>
            <person name="Bunk B."/>
            <person name="Jeske O."/>
            <person name="Meyerdierks A."/>
            <person name="Storesund J.E."/>
            <person name="Kallscheuer N."/>
            <person name="Luecker S."/>
            <person name="Lage O.M."/>
            <person name="Pohl T."/>
            <person name="Merkel B.J."/>
            <person name="Hornburger P."/>
            <person name="Mueller R.-W."/>
            <person name="Bruemmer F."/>
            <person name="Labrenz M."/>
            <person name="Spormann A.M."/>
            <person name="Op den Camp H."/>
            <person name="Overmann J."/>
            <person name="Amann R."/>
            <person name="Jetten M.S.M."/>
            <person name="Mascher T."/>
            <person name="Medema M.H."/>
            <person name="Devos D.P."/>
            <person name="Kaster A.-K."/>
            <person name="Ovreas L."/>
            <person name="Rohde M."/>
            <person name="Galperin M.Y."/>
            <person name="Jogler C."/>
        </authorList>
    </citation>
    <scope>NUCLEOTIDE SEQUENCE [LARGE SCALE GENOMIC DNA]</scope>
    <source>
        <strain evidence="4 5">FF011L</strain>
    </source>
</reference>
<dbReference type="Gene3D" id="2.40.420.20">
    <property type="match status" value="1"/>
</dbReference>
<proteinExistence type="inferred from homology"/>
<name>A0A517MF08_9BACT</name>
<evidence type="ECO:0000256" key="1">
    <source>
        <dbReference type="ARBA" id="ARBA00009477"/>
    </source>
</evidence>
<feature type="domain" description="CzcB-like barrel-sandwich hybrid" evidence="3">
    <location>
        <begin position="57"/>
        <end position="223"/>
    </location>
</feature>
<dbReference type="Proteomes" id="UP000320672">
    <property type="component" value="Chromosome"/>
</dbReference>
<dbReference type="GO" id="GO:1990281">
    <property type="term" value="C:efflux pump complex"/>
    <property type="evidence" value="ECO:0007669"/>
    <property type="project" value="TreeGrafter"/>
</dbReference>
<dbReference type="GO" id="GO:0015562">
    <property type="term" value="F:efflux transmembrane transporter activity"/>
    <property type="evidence" value="ECO:0007669"/>
    <property type="project" value="TreeGrafter"/>
</dbReference>
<dbReference type="Pfam" id="PF25973">
    <property type="entry name" value="BSH_CzcB"/>
    <property type="match status" value="1"/>
</dbReference>
<dbReference type="PANTHER" id="PTHR30469:SF38">
    <property type="entry name" value="HLYD FAMILY SECRETION PROTEIN"/>
    <property type="match status" value="1"/>
</dbReference>
<protein>
    <submittedName>
        <fullName evidence="4">Multidrug resistance protein MdtN</fullName>
    </submittedName>
</protein>
<evidence type="ECO:0000313" key="4">
    <source>
        <dbReference type="EMBL" id="QDS93473.1"/>
    </source>
</evidence>
<accession>A0A517MF08</accession>
<dbReference type="EMBL" id="CP036262">
    <property type="protein sequence ID" value="QDS93473.1"/>
    <property type="molecule type" value="Genomic_DNA"/>
</dbReference>
<dbReference type="InterPro" id="IPR058647">
    <property type="entry name" value="BSH_CzcB-like"/>
</dbReference>
<dbReference type="SUPFAM" id="SSF111369">
    <property type="entry name" value="HlyD-like secretion proteins"/>
    <property type="match status" value="2"/>
</dbReference>
<gene>
    <name evidence="4" type="primary">mdtN_2</name>
    <name evidence="4" type="ORF">FF011L_22430</name>
</gene>
<dbReference type="AlphaFoldDB" id="A0A517MF08"/>
<dbReference type="Gene3D" id="2.40.30.170">
    <property type="match status" value="1"/>
</dbReference>
<feature type="coiled-coil region" evidence="2">
    <location>
        <begin position="103"/>
        <end position="137"/>
    </location>
</feature>
<evidence type="ECO:0000259" key="3">
    <source>
        <dbReference type="Pfam" id="PF25973"/>
    </source>
</evidence>
<dbReference type="NCBIfam" id="TIGR01730">
    <property type="entry name" value="RND_mfp"/>
    <property type="match status" value="1"/>
</dbReference>
<comment type="similarity">
    <text evidence="1">Belongs to the membrane fusion protein (MFP) (TC 8.A.1) family.</text>
</comment>
<dbReference type="RefSeq" id="WP_145351631.1">
    <property type="nucleotide sequence ID" value="NZ_CP036262.1"/>
</dbReference>
<sequence length="390" mass="42264">MKYVWTGLKIALVVGVLGAVFYQYKFSRVSVLAHPVGRGTIVGEVMGTGTLEARVEAKVSPKIAGRVVELLVDQGDRVSAGDLLVRLDDDELTQQVAIATANVDAASAAIERLKTDKERAEAVYQQARKSHDRVQQLVGKNAASVEDEEKASEALSVAESGIARAEAAIAEGQKNLVAAEKTAQYHSARLNDTEIRASFDGLVVKRSREPGDIVVPGSSILTIISTDELWISAWVDETEMSSLESGQPALVVFRSEPNQFRSGEVARLGREADRETREFIVDVKVLELPKNWAVGQRAETFIKVAQHDQALILPSLWLINRNGATGVFVNVNGVAVWRTLSLGVRSRESVEVLEGLEEGEVVIAPENAATNLTEGRRVVEVANSSEKKSS</sequence>
<dbReference type="InterPro" id="IPR006143">
    <property type="entry name" value="RND_pump_MFP"/>
</dbReference>
<dbReference type="KEGG" id="rml:FF011L_22430"/>
<keyword evidence="5" id="KW-1185">Reference proteome</keyword>
<evidence type="ECO:0000256" key="2">
    <source>
        <dbReference type="SAM" id="Coils"/>
    </source>
</evidence>
<dbReference type="Gene3D" id="2.40.50.100">
    <property type="match status" value="2"/>
</dbReference>
<dbReference type="OrthoDB" id="245220at2"/>
<dbReference type="PANTHER" id="PTHR30469">
    <property type="entry name" value="MULTIDRUG RESISTANCE PROTEIN MDTA"/>
    <property type="match status" value="1"/>
</dbReference>
<keyword evidence="2" id="KW-0175">Coiled coil</keyword>
<organism evidence="4 5">
    <name type="scientific">Roseimaritima multifibrata</name>
    <dbReference type="NCBI Taxonomy" id="1930274"/>
    <lineage>
        <taxon>Bacteria</taxon>
        <taxon>Pseudomonadati</taxon>
        <taxon>Planctomycetota</taxon>
        <taxon>Planctomycetia</taxon>
        <taxon>Pirellulales</taxon>
        <taxon>Pirellulaceae</taxon>
        <taxon>Roseimaritima</taxon>
    </lineage>
</organism>